<dbReference type="PANTHER" id="PTHR37804:SF1">
    <property type="entry name" value="CDAA REGULATORY PROTEIN CDAR"/>
    <property type="match status" value="1"/>
</dbReference>
<name>A0AAW7ZBT4_9FIRM</name>
<dbReference type="Pfam" id="PF07949">
    <property type="entry name" value="YbbR"/>
    <property type="match status" value="3"/>
</dbReference>
<reference evidence="2" key="2">
    <citation type="submission" date="2023-03" db="EMBL/GenBank/DDBJ databases">
        <authorList>
            <person name="Zhang Z."/>
        </authorList>
    </citation>
    <scope>NUCLEOTIDE SEQUENCE</scope>
    <source>
        <strain evidence="2">DSA</strain>
    </source>
</reference>
<evidence type="ECO:0000313" key="2">
    <source>
        <dbReference type="EMBL" id="MDO7786561.1"/>
    </source>
</evidence>
<keyword evidence="3" id="KW-1185">Reference proteome</keyword>
<feature type="region of interest" description="Disordered" evidence="1">
    <location>
        <begin position="296"/>
        <end position="331"/>
    </location>
</feature>
<organism evidence="2 3">
    <name type="scientific">Desulforamulus aquiferis</name>
    <dbReference type="NCBI Taxonomy" id="1397668"/>
    <lineage>
        <taxon>Bacteria</taxon>
        <taxon>Bacillati</taxon>
        <taxon>Bacillota</taxon>
        <taxon>Clostridia</taxon>
        <taxon>Eubacteriales</taxon>
        <taxon>Peptococcaceae</taxon>
        <taxon>Desulforamulus</taxon>
    </lineage>
</organism>
<evidence type="ECO:0000313" key="3">
    <source>
        <dbReference type="Proteomes" id="UP001172911"/>
    </source>
</evidence>
<dbReference type="Gene3D" id="2.170.120.40">
    <property type="entry name" value="YbbR-like domain"/>
    <property type="match status" value="2"/>
</dbReference>
<gene>
    <name evidence="2" type="ORF">P6N53_04910</name>
</gene>
<dbReference type="PANTHER" id="PTHR37804">
    <property type="entry name" value="CDAA REGULATORY PROTEIN CDAR"/>
    <property type="match status" value="1"/>
</dbReference>
<protein>
    <submittedName>
        <fullName evidence="2">CdaR family protein</fullName>
    </submittedName>
</protein>
<dbReference type="EMBL" id="JARPTC010000006">
    <property type="protein sequence ID" value="MDO7786561.1"/>
    <property type="molecule type" value="Genomic_DNA"/>
</dbReference>
<accession>A0AAW7ZBT4</accession>
<sequence length="331" mass="36053">MIRLKWSNNSMMLLSVLLAILLWIYVTNVQNPVKEQEFRVNLDVRGEVPQGLTMAGMPKTVTVRVQGKNAQLTGIQAADFQAIVELGPLEEGETTRTVQITAPSGLQVVQVNPARVNLELESIIQKQVPVTVAIRGEPVTGYYALEPAIQPTAVLIRGPARIINEIKSLEVTANISGASQNVDQTLMVPLPEGVTSSPDRVKVLVPVTQAQPYKVLPVVVKTTGTLPEQYQLVRAIPQPATVQVYAPVEVLNNLENITTENIRLDGITDNVLKEARLLLPEGVIDMIPGRVEVSIQVRPKQPQATDPPPTTPPTTQQPPPATEPVTQDQQN</sequence>
<dbReference type="InterPro" id="IPR053154">
    <property type="entry name" value="c-di-AMP_regulator"/>
</dbReference>
<reference evidence="2" key="1">
    <citation type="journal article" date="2023" name="J. Hazard. Mater.">
        <title>Anaerobic biodegradation of pyrene and benzo[a]pyrene by a new sulfate-reducing Desulforamulus aquiferis strain DSA.</title>
        <authorList>
            <person name="Zhang Z."/>
            <person name="Sun J."/>
            <person name="Gong X."/>
            <person name="Wang C."/>
            <person name="Wang H."/>
        </authorList>
    </citation>
    <scope>NUCLEOTIDE SEQUENCE</scope>
    <source>
        <strain evidence="2">DSA</strain>
    </source>
</reference>
<evidence type="ECO:0000256" key="1">
    <source>
        <dbReference type="SAM" id="MobiDB-lite"/>
    </source>
</evidence>
<dbReference type="CDD" id="cd20206">
    <property type="entry name" value="YbbR"/>
    <property type="match status" value="1"/>
</dbReference>
<comment type="caution">
    <text evidence="2">The sequence shown here is derived from an EMBL/GenBank/DDBJ whole genome shotgun (WGS) entry which is preliminary data.</text>
</comment>
<feature type="compositionally biased region" description="Pro residues" evidence="1">
    <location>
        <begin position="305"/>
        <end position="322"/>
    </location>
</feature>
<dbReference type="RefSeq" id="WP_304541621.1">
    <property type="nucleotide sequence ID" value="NZ_JARPTC010000006.1"/>
</dbReference>
<dbReference type="Gene3D" id="2.170.120.30">
    <property type="match status" value="1"/>
</dbReference>
<proteinExistence type="predicted"/>
<dbReference type="InterPro" id="IPR012505">
    <property type="entry name" value="YbbR"/>
</dbReference>
<dbReference type="AlphaFoldDB" id="A0AAW7ZBT4"/>
<dbReference type="Proteomes" id="UP001172911">
    <property type="component" value="Unassembled WGS sequence"/>
</dbReference>